<name>I4BAD1_TURPD</name>
<evidence type="ECO:0000259" key="2">
    <source>
        <dbReference type="Pfam" id="PF18812"/>
    </source>
</evidence>
<dbReference type="REBASE" id="49090">
    <property type="entry name" value="M.Tpa21527ORF3604P"/>
</dbReference>
<dbReference type="Gene3D" id="3.40.50.150">
    <property type="entry name" value="Vaccinia Virus protein VP39"/>
    <property type="match status" value="1"/>
</dbReference>
<dbReference type="STRING" id="869212.Turpa_3604"/>
<protein>
    <recommendedName>
        <fullName evidence="5">DUF1156 domain-containing protein</fullName>
    </recommendedName>
</protein>
<dbReference type="InterPro" id="IPR009537">
    <property type="entry name" value="DUF1156"/>
</dbReference>
<dbReference type="Pfam" id="PF18812">
    <property type="entry name" value="PBECR3"/>
    <property type="match status" value="1"/>
</dbReference>
<feature type="domain" description="Phage-Barnase-EndoU-ColicinE5/D-RelE like nuclease 3" evidence="2">
    <location>
        <begin position="458"/>
        <end position="572"/>
    </location>
</feature>
<dbReference type="SUPFAM" id="SSF53335">
    <property type="entry name" value="S-adenosyl-L-methionine-dependent methyltransferases"/>
    <property type="match status" value="1"/>
</dbReference>
<dbReference type="KEGG" id="tpx:Turpa_3604"/>
<sequence>MTDRTFIETQFPVSKVSKESYKERMANYSQTLTGLGKWWGRKPLVLVRATIVGLLMPASDNAERDREIFLKIMTMDEDGLWQRYQAKEGKLPAKVIYEILTDEEHHARVIKALQKVDHGLTLPMFEADQKDHTKIWADYFKVEGDKISWAKFSKETGDHVKAALERIAFSALYYDEKLDYCVRPEQIAGPSAAAFKEINAHLGTKAKNLQELIQELGQRRFGHNPKVGDAFCGGGSIPFEAARLGCDVYASDLNPVAALLTWAAIHIVGGGPEVAEQVKKAQQEVYDAVDQQICEWGIEHNARGHRADAYLYCVEVKDPETGWMVPLAPSWVIGEKTKTVGILVPDEKKKRYDIKIKMNATAAEMKAAKEGTVKSNYVVHPKNPNPIPMSIIRRENSGGLRLWENEDVVPRPDDVFQERLYCIRWVVPPAHERVRTLVRLARLQKDNEEHKLLLDEIDEKQAKNLKKATGIDLSGYSYSIDNYAIRKVIKDHGDAEHEEKRGQIAVTDEAFELIPYVLQNYDKVSVSPEKNKRGLEVLIFEKRINGAIFYLTETRTGKKELSLNTMYIRRGRDNALADPAPSSGTLPLGDNNDHFRELCQELISKATDKEYRYYAAPDQADLQREAKVLSLLQASFAEWQKNGIVPSRKIESGYNTDQPIRERGWTHWHHLFCARQLLFLGFLNSKIQSVGGDLIAGNLSLFGSITNWNSKLCRFRVGGSKESISETYSNQALNTLFDYAIRGFSEIRERWYGGGLVFDVKNVSHAGTAIIETTVAEKVICDNDLWITDPPYADAINYHELSEFFLAWYEKFLNRLFPAWSNDSRRSLAIQGDGEGFRRAMVKAYSNLCRLMPDNGMQTVMFTHQDAGVWADLAVILWASGLQVTSAWTIATETTSALKEGNYVQGTVLLILRKNISSDVAFLDEMVPRIEQEVKAQVESMERIEDKEEPNFSDTDYQLAAYAAALRVITGYRQIEDLNVERELSRTGKDAKSPLESIIENARNVAAAIRIPEAFDILLWRSISPEERYYLRGLDFESKGENKAGAFQELAKNYGIRDYTELLGSVRANEARVKTAAEFGSGQMTGDGFNSSTLRHLLYAINISVAEENPEVGRNYLRSELPDFWSRRQNIIKLLEYLSRFEHSVRHRSAEFKMAGLLAGVLTNDAG</sequence>
<organism evidence="3 4">
    <name type="scientific">Turneriella parva (strain ATCC BAA-1111 / DSM 21527 / NCTC 11395 / H)</name>
    <name type="common">Leptospira parva</name>
    <dbReference type="NCBI Taxonomy" id="869212"/>
    <lineage>
        <taxon>Bacteria</taxon>
        <taxon>Pseudomonadati</taxon>
        <taxon>Spirochaetota</taxon>
        <taxon>Spirochaetia</taxon>
        <taxon>Leptospirales</taxon>
        <taxon>Leptospiraceae</taxon>
        <taxon>Turneriella</taxon>
    </lineage>
</organism>
<dbReference type="Proteomes" id="UP000006048">
    <property type="component" value="Chromosome"/>
</dbReference>
<gene>
    <name evidence="3" type="ordered locus">Turpa_3604</name>
</gene>
<keyword evidence="4" id="KW-1185">Reference proteome</keyword>
<reference evidence="3 4" key="1">
    <citation type="submission" date="2012-06" db="EMBL/GenBank/DDBJ databases">
        <title>The complete chromosome of genome of Turneriella parva DSM 21527.</title>
        <authorList>
            <consortium name="US DOE Joint Genome Institute (JGI-PGF)"/>
            <person name="Lucas S."/>
            <person name="Han J."/>
            <person name="Lapidus A."/>
            <person name="Bruce D."/>
            <person name="Goodwin L."/>
            <person name="Pitluck S."/>
            <person name="Peters L."/>
            <person name="Kyrpides N."/>
            <person name="Mavromatis K."/>
            <person name="Ivanova N."/>
            <person name="Mikhailova N."/>
            <person name="Chertkov O."/>
            <person name="Detter J.C."/>
            <person name="Tapia R."/>
            <person name="Han C."/>
            <person name="Land M."/>
            <person name="Hauser L."/>
            <person name="Markowitz V."/>
            <person name="Cheng J.-F."/>
            <person name="Hugenholtz P."/>
            <person name="Woyke T."/>
            <person name="Wu D."/>
            <person name="Gronow S."/>
            <person name="Wellnitz S."/>
            <person name="Brambilla E."/>
            <person name="Klenk H.-P."/>
            <person name="Eisen J.A."/>
        </authorList>
    </citation>
    <scope>NUCLEOTIDE SEQUENCE [LARGE SCALE GENOMIC DNA]</scope>
    <source>
        <strain evidence="4">ATCC BAA-1111 / DSM 21527 / NCTC 11395 / H</strain>
    </source>
</reference>
<dbReference type="InterPro" id="IPR041301">
    <property type="entry name" value="PBECR3"/>
</dbReference>
<feature type="domain" description="DUF1156" evidence="1">
    <location>
        <begin position="10"/>
        <end position="72"/>
    </location>
</feature>
<dbReference type="PATRIC" id="fig|869212.3.peg.3622"/>
<dbReference type="Pfam" id="PF06634">
    <property type="entry name" value="DUF1156"/>
    <property type="match status" value="1"/>
</dbReference>
<accession>I4BAD1</accession>
<evidence type="ECO:0000313" key="3">
    <source>
        <dbReference type="EMBL" id="AFM14238.1"/>
    </source>
</evidence>
<evidence type="ECO:0000259" key="1">
    <source>
        <dbReference type="Pfam" id="PF06634"/>
    </source>
</evidence>
<dbReference type="EMBL" id="CP002959">
    <property type="protein sequence ID" value="AFM14238.1"/>
    <property type="molecule type" value="Genomic_DNA"/>
</dbReference>
<evidence type="ECO:0008006" key="5">
    <source>
        <dbReference type="Google" id="ProtNLM"/>
    </source>
</evidence>
<dbReference type="OrthoDB" id="348098at2"/>
<evidence type="ECO:0000313" key="4">
    <source>
        <dbReference type="Proteomes" id="UP000006048"/>
    </source>
</evidence>
<dbReference type="HOGENOM" id="CLU_011601_0_0_12"/>
<dbReference type="AlphaFoldDB" id="I4BAD1"/>
<dbReference type="InterPro" id="IPR029063">
    <property type="entry name" value="SAM-dependent_MTases_sf"/>
</dbReference>
<proteinExistence type="predicted"/>